<organism evidence="1 2">
    <name type="scientific">Winogradskyella ouciana</name>
    <dbReference type="NCBI Taxonomy" id="2608631"/>
    <lineage>
        <taxon>Bacteria</taxon>
        <taxon>Pseudomonadati</taxon>
        <taxon>Bacteroidota</taxon>
        <taxon>Flavobacteriia</taxon>
        <taxon>Flavobacteriales</taxon>
        <taxon>Flavobacteriaceae</taxon>
        <taxon>Winogradskyella</taxon>
    </lineage>
</organism>
<dbReference type="RefSeq" id="WP_155087670.1">
    <property type="nucleotide sequence ID" value="NZ_WJYA01000002.1"/>
</dbReference>
<proteinExistence type="predicted"/>
<accession>A0A7K1G9I9</accession>
<reference evidence="1 2" key="1">
    <citation type="submission" date="2019-11" db="EMBL/GenBank/DDBJ databases">
        <title>Winogradskyella ouciana sp. nov., isolated from the hadal seawater of the Mariana Trench.</title>
        <authorList>
            <person name="Liu R."/>
        </authorList>
    </citation>
    <scope>NUCLEOTIDE SEQUENCE [LARGE SCALE GENOMIC DNA]</scope>
    <source>
        <strain evidence="1 2">ZXX205</strain>
    </source>
</reference>
<name>A0A7K1G9I9_9FLAO</name>
<dbReference type="EMBL" id="WJYA01000002">
    <property type="protein sequence ID" value="MTE25843.1"/>
    <property type="molecule type" value="Genomic_DNA"/>
</dbReference>
<dbReference type="PANTHER" id="PTHR38474:SF1">
    <property type="entry name" value="SLR0299 PROTEIN"/>
    <property type="match status" value="1"/>
</dbReference>
<dbReference type="PANTHER" id="PTHR38474">
    <property type="entry name" value="SLR0299 PROTEIN"/>
    <property type="match status" value="1"/>
</dbReference>
<evidence type="ECO:0000313" key="1">
    <source>
        <dbReference type="EMBL" id="MTE25843.1"/>
    </source>
</evidence>
<dbReference type="GO" id="GO:0008811">
    <property type="term" value="F:chloramphenicol O-acetyltransferase activity"/>
    <property type="evidence" value="ECO:0007669"/>
    <property type="project" value="InterPro"/>
</dbReference>
<dbReference type="SMART" id="SM01059">
    <property type="entry name" value="CAT"/>
    <property type="match status" value="1"/>
</dbReference>
<dbReference type="Gene3D" id="3.30.559.10">
    <property type="entry name" value="Chloramphenicol acetyltransferase-like domain"/>
    <property type="match status" value="1"/>
</dbReference>
<keyword evidence="2" id="KW-1185">Reference proteome</keyword>
<comment type="caution">
    <text evidence="1">The sequence shown here is derived from an EMBL/GenBank/DDBJ whole genome shotgun (WGS) entry which is preliminary data.</text>
</comment>
<dbReference type="AlphaFoldDB" id="A0A7K1G9I9"/>
<dbReference type="InterPro" id="IPR023213">
    <property type="entry name" value="CAT-like_dom_sf"/>
</dbReference>
<dbReference type="Pfam" id="PF00302">
    <property type="entry name" value="CAT"/>
    <property type="match status" value="1"/>
</dbReference>
<evidence type="ECO:0000313" key="2">
    <source>
        <dbReference type="Proteomes" id="UP000447545"/>
    </source>
</evidence>
<dbReference type="Proteomes" id="UP000447545">
    <property type="component" value="Unassembled WGS sequence"/>
</dbReference>
<dbReference type="SUPFAM" id="SSF52777">
    <property type="entry name" value="CoA-dependent acyltransferases"/>
    <property type="match status" value="1"/>
</dbReference>
<protein>
    <submittedName>
        <fullName evidence="1">Chloramphenicol acetyltransferase</fullName>
    </submittedName>
</protein>
<sequence>MRIIDTESWNRKNLYNHFVQLKDPYFGVVIPFDVTKARQFSKKNKVSFFTRYLHDCMKAVNAVDNFRYRIIDNQVVDYETIHASATIAREDHTFGFSFINYNEDLNVFIDNYNREKARIQSTNDLYPPVNGQDCIHCSALPWFHFTGHKEPNSGNIESVPEIAFSKIKEENKKLIMNVSIHVNHALVDGYHVGLFAEKFQFYLNT</sequence>
<gene>
    <name evidence="1" type="ORF">F1003_02760</name>
</gene>
<dbReference type="InterPro" id="IPR001707">
    <property type="entry name" value="Cmp_AcTrfase"/>
</dbReference>
<keyword evidence="1" id="KW-0808">Transferase</keyword>